<dbReference type="UniPathway" id="UPA00060">
    <property type="reaction ID" value="UER00141"/>
</dbReference>
<comment type="cofactor">
    <cofactor evidence="9">
        <name>Mg(2+)</name>
        <dbReference type="ChEBI" id="CHEBI:18420"/>
    </cofactor>
    <text evidence="9">Binds 1 Mg(2+) ion per subunit.</text>
</comment>
<feature type="binding site" evidence="9">
    <location>
        <position position="79"/>
    </location>
    <ligand>
        <name>4-amino-2-methyl-5-(diphosphooxymethyl)pyrimidine</name>
        <dbReference type="ChEBI" id="CHEBI:57841"/>
    </ligand>
</feature>
<evidence type="ECO:0000259" key="12">
    <source>
        <dbReference type="Pfam" id="PF02581"/>
    </source>
</evidence>
<dbReference type="AlphaFoldDB" id="A0A2T5MGG3"/>
<dbReference type="EMBL" id="QANS01000003">
    <property type="protein sequence ID" value="PTU31662.1"/>
    <property type="molecule type" value="Genomic_DNA"/>
</dbReference>
<feature type="domain" description="Thiamine phosphate synthase/TenI" evidence="12">
    <location>
        <begin position="16"/>
        <end position="197"/>
    </location>
</feature>
<reference evidence="13 14" key="1">
    <citation type="submission" date="2018-04" db="EMBL/GenBank/DDBJ databases">
        <title>Novel species isolated from glacier.</title>
        <authorList>
            <person name="Liu Q."/>
            <person name="Xin Y.-H."/>
        </authorList>
    </citation>
    <scope>NUCLEOTIDE SEQUENCE [LARGE SCALE GENOMIC DNA]</scope>
    <source>
        <strain evidence="13 14">GT1R17</strain>
    </source>
</reference>
<comment type="caution">
    <text evidence="13">The sequence shown here is derived from an EMBL/GenBank/DDBJ whole genome shotgun (WGS) entry which is preliminary data.</text>
</comment>
<comment type="catalytic activity">
    <reaction evidence="8 9 10">
        <text>2-[(2R,5Z)-2-carboxy-4-methylthiazol-5(2H)-ylidene]ethyl phosphate + 4-amino-2-methyl-5-(diphosphooxymethyl)pyrimidine + 2 H(+) = thiamine phosphate + CO2 + diphosphate</text>
        <dbReference type="Rhea" id="RHEA:47844"/>
        <dbReference type="ChEBI" id="CHEBI:15378"/>
        <dbReference type="ChEBI" id="CHEBI:16526"/>
        <dbReference type="ChEBI" id="CHEBI:33019"/>
        <dbReference type="ChEBI" id="CHEBI:37575"/>
        <dbReference type="ChEBI" id="CHEBI:57841"/>
        <dbReference type="ChEBI" id="CHEBI:62899"/>
        <dbReference type="EC" id="2.5.1.3"/>
    </reaction>
</comment>
<dbReference type="InterPro" id="IPR034291">
    <property type="entry name" value="TMP_synthase"/>
</dbReference>
<dbReference type="InterPro" id="IPR036206">
    <property type="entry name" value="ThiamineP_synth_sf"/>
</dbReference>
<proteinExistence type="inferred from homology"/>
<comment type="catalytic activity">
    <reaction evidence="6 9 10">
        <text>4-methyl-5-(2-phosphooxyethyl)-thiazole + 4-amino-2-methyl-5-(diphosphooxymethyl)pyrimidine + H(+) = thiamine phosphate + diphosphate</text>
        <dbReference type="Rhea" id="RHEA:22328"/>
        <dbReference type="ChEBI" id="CHEBI:15378"/>
        <dbReference type="ChEBI" id="CHEBI:33019"/>
        <dbReference type="ChEBI" id="CHEBI:37575"/>
        <dbReference type="ChEBI" id="CHEBI:57841"/>
        <dbReference type="ChEBI" id="CHEBI:58296"/>
        <dbReference type="EC" id="2.5.1.3"/>
    </reaction>
</comment>
<dbReference type="OrthoDB" id="9789949at2"/>
<keyword evidence="3 9" id="KW-0479">Metal-binding</keyword>
<sequence length="217" mass="22373">MKSSHPHPTPAALRGLYAITSEAICASGGTLLAAAEEALAGGARLLQYRDKWNSAAVRANHAHTLLGLCHEHGALFIINDDVELALNCGADGVHVGNTDASLATARERLGIHAVIGVSCAGSIERALAAQAGGASYVAFGRFFDSRTKPNAPGAEPSLLNLARPQLQIPICAIGGVTPHNAGDLIARGADMVAAVEGVFGDKDIEAAARHYAQLFQP</sequence>
<dbReference type="GO" id="GO:0000287">
    <property type="term" value="F:magnesium ion binding"/>
    <property type="evidence" value="ECO:0007669"/>
    <property type="project" value="UniProtKB-UniRule"/>
</dbReference>
<evidence type="ECO:0000256" key="6">
    <source>
        <dbReference type="ARBA" id="ARBA00047334"/>
    </source>
</evidence>
<evidence type="ECO:0000256" key="8">
    <source>
        <dbReference type="ARBA" id="ARBA00047883"/>
    </source>
</evidence>
<dbReference type="InterPro" id="IPR013785">
    <property type="entry name" value="Aldolase_TIM"/>
</dbReference>
<feature type="binding site" evidence="9">
    <location>
        <position position="175"/>
    </location>
    <ligand>
        <name>2-[(2R,5Z)-2-carboxy-4-methylthiazol-5(2H)-ylidene]ethyl phosphate</name>
        <dbReference type="ChEBI" id="CHEBI:62899"/>
    </ligand>
</feature>
<comment type="caution">
    <text evidence="9">Lacks conserved residue(s) required for the propagation of feature annotation.</text>
</comment>
<dbReference type="GO" id="GO:0005737">
    <property type="term" value="C:cytoplasm"/>
    <property type="evidence" value="ECO:0007669"/>
    <property type="project" value="TreeGrafter"/>
</dbReference>
<comment type="function">
    <text evidence="9">Condenses 4-methyl-5-(beta-hydroxyethyl)thiazole monophosphate (THZ-P) and 2-methyl-4-amino-5-hydroxymethyl pyrimidine pyrophosphate (HMP-PP) to form thiamine monophosphate (TMP).</text>
</comment>
<feature type="binding site" evidence="9">
    <location>
        <position position="118"/>
    </location>
    <ligand>
        <name>4-amino-2-methyl-5-(diphosphooxymethyl)pyrimidine</name>
        <dbReference type="ChEBI" id="CHEBI:57841"/>
    </ligand>
</feature>
<evidence type="ECO:0000256" key="1">
    <source>
        <dbReference type="ARBA" id="ARBA00005165"/>
    </source>
</evidence>
<keyword evidence="14" id="KW-1185">Reference proteome</keyword>
<keyword evidence="5 9" id="KW-0784">Thiamine biosynthesis</keyword>
<feature type="binding site" evidence="9">
    <location>
        <position position="99"/>
    </location>
    <ligand>
        <name>Mg(2+)</name>
        <dbReference type="ChEBI" id="CHEBI:18420"/>
    </ligand>
</feature>
<keyword evidence="2 9" id="KW-0808">Transferase</keyword>
<dbReference type="NCBIfam" id="TIGR00693">
    <property type="entry name" value="thiE"/>
    <property type="match status" value="1"/>
</dbReference>
<name>A0A2T5MGG3_9GAMM</name>
<comment type="catalytic activity">
    <reaction evidence="7 9 10">
        <text>2-(2-carboxy-4-methylthiazol-5-yl)ethyl phosphate + 4-amino-2-methyl-5-(diphosphooxymethyl)pyrimidine + 2 H(+) = thiamine phosphate + CO2 + diphosphate</text>
        <dbReference type="Rhea" id="RHEA:47848"/>
        <dbReference type="ChEBI" id="CHEBI:15378"/>
        <dbReference type="ChEBI" id="CHEBI:16526"/>
        <dbReference type="ChEBI" id="CHEBI:33019"/>
        <dbReference type="ChEBI" id="CHEBI:37575"/>
        <dbReference type="ChEBI" id="CHEBI:57841"/>
        <dbReference type="ChEBI" id="CHEBI:62890"/>
        <dbReference type="EC" id="2.5.1.3"/>
    </reaction>
</comment>
<evidence type="ECO:0000256" key="2">
    <source>
        <dbReference type="ARBA" id="ARBA00022679"/>
    </source>
</evidence>
<evidence type="ECO:0000256" key="9">
    <source>
        <dbReference type="HAMAP-Rule" id="MF_00097"/>
    </source>
</evidence>
<dbReference type="EC" id="2.5.1.3" evidence="9"/>
<dbReference type="SUPFAM" id="SSF51391">
    <property type="entry name" value="Thiamin phosphate synthase"/>
    <property type="match status" value="1"/>
</dbReference>
<organism evidence="13 14">
    <name type="scientific">Stenotrophobium rhamnosiphilum</name>
    <dbReference type="NCBI Taxonomy" id="2029166"/>
    <lineage>
        <taxon>Bacteria</taxon>
        <taxon>Pseudomonadati</taxon>
        <taxon>Pseudomonadota</taxon>
        <taxon>Gammaproteobacteria</taxon>
        <taxon>Nevskiales</taxon>
        <taxon>Nevskiaceae</taxon>
        <taxon>Stenotrophobium</taxon>
    </lineage>
</organism>
<evidence type="ECO:0000313" key="14">
    <source>
        <dbReference type="Proteomes" id="UP000244248"/>
    </source>
</evidence>
<dbReference type="GO" id="GO:0009229">
    <property type="term" value="P:thiamine diphosphate biosynthetic process"/>
    <property type="evidence" value="ECO:0007669"/>
    <property type="project" value="UniProtKB-UniRule"/>
</dbReference>
<dbReference type="Pfam" id="PF02581">
    <property type="entry name" value="TMP-TENI"/>
    <property type="match status" value="1"/>
</dbReference>
<dbReference type="Proteomes" id="UP000244248">
    <property type="component" value="Unassembled WGS sequence"/>
</dbReference>
<feature type="binding site" evidence="9">
    <location>
        <position position="148"/>
    </location>
    <ligand>
        <name>4-amino-2-methyl-5-(diphosphooxymethyl)pyrimidine</name>
        <dbReference type="ChEBI" id="CHEBI:57841"/>
    </ligand>
</feature>
<evidence type="ECO:0000256" key="10">
    <source>
        <dbReference type="RuleBase" id="RU003826"/>
    </source>
</evidence>
<dbReference type="PANTHER" id="PTHR20857">
    <property type="entry name" value="THIAMINE-PHOSPHATE PYROPHOSPHORYLASE"/>
    <property type="match status" value="1"/>
</dbReference>
<evidence type="ECO:0000256" key="7">
    <source>
        <dbReference type="ARBA" id="ARBA00047851"/>
    </source>
</evidence>
<dbReference type="CDD" id="cd00564">
    <property type="entry name" value="TMP_TenI"/>
    <property type="match status" value="1"/>
</dbReference>
<protein>
    <recommendedName>
        <fullName evidence="9">Thiamine-phosphate synthase</fullName>
        <shortName evidence="9">TP synthase</shortName>
        <shortName evidence="9">TPS</shortName>
        <ecNumber evidence="9">2.5.1.3</ecNumber>
    </recommendedName>
    <alternativeName>
        <fullName evidence="9">Thiamine-phosphate pyrophosphorylase</fullName>
        <shortName evidence="9">TMP pyrophosphorylase</shortName>
        <shortName evidence="9">TMP-PPase</shortName>
    </alternativeName>
</protein>
<accession>A0A2T5MGG3</accession>
<comment type="pathway">
    <text evidence="1 9 11">Cofactor biosynthesis; thiamine diphosphate biosynthesis; thiamine phosphate from 4-amino-2-methyl-5-diphosphomethylpyrimidine and 4-methyl-5-(2-phosphoethyl)-thiazole: step 1/1.</text>
</comment>
<dbReference type="PANTHER" id="PTHR20857:SF15">
    <property type="entry name" value="THIAMINE-PHOSPHATE SYNTHASE"/>
    <property type="match status" value="1"/>
</dbReference>
<evidence type="ECO:0000256" key="3">
    <source>
        <dbReference type="ARBA" id="ARBA00022723"/>
    </source>
</evidence>
<feature type="binding site" evidence="9">
    <location>
        <position position="80"/>
    </location>
    <ligand>
        <name>Mg(2+)</name>
        <dbReference type="ChEBI" id="CHEBI:18420"/>
    </ligand>
</feature>
<comment type="similarity">
    <text evidence="9 10">Belongs to the thiamine-phosphate synthase family.</text>
</comment>
<dbReference type="HAMAP" id="MF_00097">
    <property type="entry name" value="TMP_synthase"/>
    <property type="match status" value="1"/>
</dbReference>
<feature type="binding site" evidence="9">
    <location>
        <begin position="145"/>
        <end position="147"/>
    </location>
    <ligand>
        <name>2-[(2R,5Z)-2-carboxy-4-methylthiazol-5(2H)-ylidene]ethyl phosphate</name>
        <dbReference type="ChEBI" id="CHEBI:62899"/>
    </ligand>
</feature>
<dbReference type="RefSeq" id="WP_107940210.1">
    <property type="nucleotide sequence ID" value="NZ_QANS01000003.1"/>
</dbReference>
<evidence type="ECO:0000256" key="4">
    <source>
        <dbReference type="ARBA" id="ARBA00022842"/>
    </source>
</evidence>
<evidence type="ECO:0000256" key="11">
    <source>
        <dbReference type="RuleBase" id="RU004253"/>
    </source>
</evidence>
<dbReference type="GO" id="GO:0004789">
    <property type="term" value="F:thiamine-phosphate diphosphorylase activity"/>
    <property type="evidence" value="ECO:0007669"/>
    <property type="project" value="UniProtKB-UniRule"/>
</dbReference>
<keyword evidence="4 9" id="KW-0460">Magnesium</keyword>
<gene>
    <name evidence="9" type="primary">thiE</name>
    <name evidence="13" type="ORF">CJD38_10125</name>
</gene>
<evidence type="ECO:0000256" key="5">
    <source>
        <dbReference type="ARBA" id="ARBA00022977"/>
    </source>
</evidence>
<feature type="binding site" evidence="9">
    <location>
        <begin position="47"/>
        <end position="51"/>
    </location>
    <ligand>
        <name>4-amino-2-methyl-5-(diphosphooxymethyl)pyrimidine</name>
        <dbReference type="ChEBI" id="CHEBI:57841"/>
    </ligand>
</feature>
<evidence type="ECO:0000313" key="13">
    <source>
        <dbReference type="EMBL" id="PTU31662.1"/>
    </source>
</evidence>
<dbReference type="GO" id="GO:0009228">
    <property type="term" value="P:thiamine biosynthetic process"/>
    <property type="evidence" value="ECO:0007669"/>
    <property type="project" value="UniProtKB-KW"/>
</dbReference>
<dbReference type="Gene3D" id="3.20.20.70">
    <property type="entry name" value="Aldolase class I"/>
    <property type="match status" value="1"/>
</dbReference>
<dbReference type="InterPro" id="IPR022998">
    <property type="entry name" value="ThiamineP_synth_TenI"/>
</dbReference>